<name>A0A4R2TJH4_9PAST</name>
<organism evidence="2 3">
    <name type="scientific">Cricetibacter osteomyelitidis</name>
    <dbReference type="NCBI Taxonomy" id="1521931"/>
    <lineage>
        <taxon>Bacteria</taxon>
        <taxon>Pseudomonadati</taxon>
        <taxon>Pseudomonadota</taxon>
        <taxon>Gammaproteobacteria</taxon>
        <taxon>Pasteurellales</taxon>
        <taxon>Pasteurellaceae</taxon>
        <taxon>Cricetibacter</taxon>
    </lineage>
</organism>
<feature type="signal peptide" evidence="1">
    <location>
        <begin position="1"/>
        <end position="20"/>
    </location>
</feature>
<dbReference type="Proteomes" id="UP000295763">
    <property type="component" value="Unassembled WGS sequence"/>
</dbReference>
<proteinExistence type="predicted"/>
<dbReference type="Pfam" id="PF08238">
    <property type="entry name" value="Sel1"/>
    <property type="match status" value="9"/>
</dbReference>
<evidence type="ECO:0000256" key="1">
    <source>
        <dbReference type="SAM" id="SignalP"/>
    </source>
</evidence>
<keyword evidence="3" id="KW-1185">Reference proteome</keyword>
<dbReference type="InterPro" id="IPR006597">
    <property type="entry name" value="Sel1-like"/>
</dbReference>
<dbReference type="SMART" id="SM00671">
    <property type="entry name" value="SEL1"/>
    <property type="match status" value="9"/>
</dbReference>
<dbReference type="SUPFAM" id="SSF81901">
    <property type="entry name" value="HCP-like"/>
    <property type="match status" value="3"/>
</dbReference>
<dbReference type="InterPro" id="IPR011990">
    <property type="entry name" value="TPR-like_helical_dom_sf"/>
</dbReference>
<dbReference type="PANTHER" id="PTHR11102">
    <property type="entry name" value="SEL-1-LIKE PROTEIN"/>
    <property type="match status" value="1"/>
</dbReference>
<feature type="chain" id="PRO_5020951489" evidence="1">
    <location>
        <begin position="21"/>
        <end position="506"/>
    </location>
</feature>
<dbReference type="OrthoDB" id="9792653at2"/>
<sequence>MSKLYIFLLSLVLFIHPASAQPVNSPLFEVPKDNSITENMIHSAEQGNKTAQYTLATLYFNGGTRLFPLDYDKARYWYLKAAEQGHTSAQLILALIYELGFDLEPDKEQALHWYQEVRKSDPSIIDAENSIKKIQQADYNVSQKQYVVGMTFLAWADENSQRESSFLQISKDLLVRSASQGNSDAQYYLVLLWETGNKLNLAASDVARWASQVTGDGKAYAKKVLSGLYLAGNGVEKDEKKSFELLQQATQLDSSYVPALAKYYYNGIGTPKNVNYALELLEQRSENSEALFTLGAFYHSDPKLKNEQKSFEYMEQAADKGHPIAMLSIGLFYSEGLVVSRSTAEAINWFNKAQEKAKEMNAISALTKFVEDSVEGVATRSNAKADEYFSNGFLYRTASFVKQDFTKARFFFEKAAKEHYAPALFHLAEMYELGEGVEIDQKKAFELYQQAAIHGDTEAQVKVADFYRNGFATNKNINKAKEWYQKAALGKGEFAEQAKLILKNMD</sequence>
<dbReference type="PANTHER" id="PTHR11102:SF160">
    <property type="entry name" value="ERAD-ASSOCIATED E3 UBIQUITIN-PROTEIN LIGASE COMPONENT HRD3"/>
    <property type="match status" value="1"/>
</dbReference>
<dbReference type="AlphaFoldDB" id="A0A4R2TJH4"/>
<dbReference type="RefSeq" id="WP_131976778.1">
    <property type="nucleotide sequence ID" value="NZ_SLYB01000012.1"/>
</dbReference>
<keyword evidence="1" id="KW-0732">Signal</keyword>
<dbReference type="Gene3D" id="1.25.40.10">
    <property type="entry name" value="Tetratricopeptide repeat domain"/>
    <property type="match status" value="4"/>
</dbReference>
<evidence type="ECO:0000313" key="2">
    <source>
        <dbReference type="EMBL" id="TCP94962.1"/>
    </source>
</evidence>
<evidence type="ECO:0000313" key="3">
    <source>
        <dbReference type="Proteomes" id="UP000295763"/>
    </source>
</evidence>
<comment type="caution">
    <text evidence="2">The sequence shown here is derived from an EMBL/GenBank/DDBJ whole genome shotgun (WGS) entry which is preliminary data.</text>
</comment>
<dbReference type="InterPro" id="IPR050767">
    <property type="entry name" value="Sel1_AlgK"/>
</dbReference>
<protein>
    <submittedName>
        <fullName evidence="2">TPR repeat protein</fullName>
    </submittedName>
</protein>
<dbReference type="EMBL" id="SLYB01000012">
    <property type="protein sequence ID" value="TCP94962.1"/>
    <property type="molecule type" value="Genomic_DNA"/>
</dbReference>
<accession>A0A4R2TJH4</accession>
<reference evidence="2 3" key="1">
    <citation type="submission" date="2019-03" db="EMBL/GenBank/DDBJ databases">
        <title>Genomic Encyclopedia of Type Strains, Phase IV (KMG-IV): sequencing the most valuable type-strain genomes for metagenomic binning, comparative biology and taxonomic classification.</title>
        <authorList>
            <person name="Goeker M."/>
        </authorList>
    </citation>
    <scope>NUCLEOTIDE SEQUENCE [LARGE SCALE GENOMIC DNA]</scope>
    <source>
        <strain evidence="2 3">DSM 28404</strain>
    </source>
</reference>
<gene>
    <name evidence="2" type="ORF">EDC44_11221</name>
</gene>